<proteinExistence type="predicted"/>
<keyword evidence="1" id="KW-0732">Signal</keyword>
<keyword evidence="3" id="KW-0449">Lipoprotein</keyword>
<organism evidence="3 4">
    <name type="scientific">Cupriavidus gilardii J11</name>
    <dbReference type="NCBI Taxonomy" id="936133"/>
    <lineage>
        <taxon>Bacteria</taxon>
        <taxon>Pseudomonadati</taxon>
        <taxon>Pseudomonadota</taxon>
        <taxon>Betaproteobacteria</taxon>
        <taxon>Burkholderiales</taxon>
        <taxon>Burkholderiaceae</taxon>
        <taxon>Cupriavidus</taxon>
    </lineage>
</organism>
<dbReference type="Pfam" id="PF05433">
    <property type="entry name" value="Rick_17kDa_Anti"/>
    <property type="match status" value="1"/>
</dbReference>
<reference evidence="3 4" key="1">
    <citation type="submission" date="2019-07" db="EMBL/GenBank/DDBJ databases">
        <title>Genome sequencing of lignin-degrading bacterial isolates.</title>
        <authorList>
            <person name="Gladden J."/>
        </authorList>
    </citation>
    <scope>NUCLEOTIDE SEQUENCE [LARGE SCALE GENOMIC DNA]</scope>
    <source>
        <strain evidence="3 4">J11</strain>
    </source>
</reference>
<dbReference type="InterPro" id="IPR008816">
    <property type="entry name" value="Gly_zipper_2TM_dom"/>
</dbReference>
<accession>A0A562B550</accession>
<sequence length="61" mass="5486">MLKLLAALAAAGAVVMTAQGCTAAGAVAGGAIGHEVSDGSALGTIGGAAVGGVIGHELGKD</sequence>
<feature type="chain" id="PRO_5022057191" evidence="1">
    <location>
        <begin position="24"/>
        <end position="61"/>
    </location>
</feature>
<dbReference type="GO" id="GO:0019867">
    <property type="term" value="C:outer membrane"/>
    <property type="evidence" value="ECO:0007669"/>
    <property type="project" value="InterPro"/>
</dbReference>
<dbReference type="PROSITE" id="PS51257">
    <property type="entry name" value="PROKAR_LIPOPROTEIN"/>
    <property type="match status" value="1"/>
</dbReference>
<dbReference type="Proteomes" id="UP000318141">
    <property type="component" value="Unassembled WGS sequence"/>
</dbReference>
<evidence type="ECO:0000259" key="2">
    <source>
        <dbReference type="Pfam" id="PF05433"/>
    </source>
</evidence>
<evidence type="ECO:0000256" key="1">
    <source>
        <dbReference type="SAM" id="SignalP"/>
    </source>
</evidence>
<name>A0A562B550_9BURK</name>
<gene>
    <name evidence="3" type="ORF">L602_005300000080</name>
</gene>
<feature type="signal peptide" evidence="1">
    <location>
        <begin position="1"/>
        <end position="23"/>
    </location>
</feature>
<protein>
    <submittedName>
        <fullName evidence="3">Osmotically inducible lipoprotein OsmB</fullName>
    </submittedName>
</protein>
<dbReference type="EMBL" id="VLJN01000049">
    <property type="protein sequence ID" value="TWG80233.1"/>
    <property type="molecule type" value="Genomic_DNA"/>
</dbReference>
<evidence type="ECO:0000313" key="4">
    <source>
        <dbReference type="Proteomes" id="UP000318141"/>
    </source>
</evidence>
<dbReference type="AlphaFoldDB" id="A0A562B550"/>
<comment type="caution">
    <text evidence="3">The sequence shown here is derived from an EMBL/GenBank/DDBJ whole genome shotgun (WGS) entry which is preliminary data.</text>
</comment>
<feature type="domain" description="Glycine zipper 2TM" evidence="2">
    <location>
        <begin position="22"/>
        <end position="59"/>
    </location>
</feature>
<keyword evidence="4" id="KW-1185">Reference proteome</keyword>
<evidence type="ECO:0000313" key="3">
    <source>
        <dbReference type="EMBL" id="TWG80233.1"/>
    </source>
</evidence>